<geneLocation type="plasmid" evidence="4">
    <name>RCS74_pI</name>
</geneLocation>
<geneLocation type="plasmid" evidence="5">
    <name>peco-816c</name>
</geneLocation>
<proteinExistence type="predicted"/>
<geneLocation type="plasmid" evidence="2">
    <name>pCHL5009T-94k</name>
</geneLocation>
<dbReference type="EMBL" id="RDDM01000001">
    <property type="protein sequence ID" value="RLY60966.1"/>
    <property type="molecule type" value="Genomic_DNA"/>
</dbReference>
<evidence type="ECO:0000313" key="1">
    <source>
        <dbReference type="EMBL" id="AUY05586.1"/>
    </source>
</evidence>
<accession>A0A228ZB82</accession>
<organism evidence="3 7">
    <name type="scientific">Escherichia coli</name>
    <dbReference type="NCBI Taxonomy" id="562"/>
    <lineage>
        <taxon>Bacteria</taxon>
        <taxon>Pseudomonadati</taxon>
        <taxon>Pseudomonadota</taxon>
        <taxon>Gammaproteobacteria</taxon>
        <taxon>Enterobacterales</taxon>
        <taxon>Enterobacteriaceae</taxon>
        <taxon>Escherichia</taxon>
    </lineage>
</organism>
<protein>
    <submittedName>
        <fullName evidence="3">Plasmid stability protein</fullName>
    </submittedName>
    <submittedName>
        <fullName evidence="4">StbB stable plasmid inheritance protein B</fullName>
    </submittedName>
</protein>
<reference evidence="3 7" key="4">
    <citation type="submission" date="2018-10" db="EMBL/GenBank/DDBJ databases">
        <title>Comparison of Escherichia coli isolates recovered from retail chicken and from chicken fecal samples by antimicrobial susceptibility test and whole genome sequencing.</title>
        <authorList>
            <person name="Tang B."/>
            <person name="Ma Y."/>
            <person name="He X."/>
            <person name="Cao L."/>
            <person name="Xia X."/>
            <person name="Yang H."/>
        </authorList>
    </citation>
    <scope>NUCLEOTIDE SEQUENCE [LARGE SCALE GENOMIC DNA]</scope>
    <source>
        <strain evidence="3 7">CMJH98b</strain>
    </source>
</reference>
<evidence type="ECO:0000313" key="7">
    <source>
        <dbReference type="Proteomes" id="UP000281340"/>
    </source>
</evidence>
<evidence type="ECO:0000313" key="6">
    <source>
        <dbReference type="Proteomes" id="UP000270045"/>
    </source>
</evidence>
<dbReference type="InterPro" id="IPR038307">
    <property type="entry name" value="StbB_sf"/>
</dbReference>
<geneLocation type="plasmid" evidence="6">
    <name>pchl5009t-94k</name>
</geneLocation>
<dbReference type="EMBL" id="LT985283">
    <property type="protein sequence ID" value="SPE02414.1"/>
    <property type="molecule type" value="Genomic_DNA"/>
</dbReference>
<geneLocation type="plasmid" evidence="8">
    <name>rcs74_pi</name>
</geneLocation>
<reference evidence="1 5" key="1">
    <citation type="journal article" date="2018" name="MBio">
        <title>Genomic Analysis of Hospital Plumbing Reveals Diverse Reservoir of Bacterial Plasmids Conferring Carbapenem Resistance.</title>
        <authorList>
            <consortium name="NISC Comparative Sequencing Program"/>
            <person name="Weingarten R.A."/>
            <person name="Johnson R.C."/>
            <person name="Conlan S."/>
            <person name="Ramsburg A.M."/>
            <person name="Dekker J.P."/>
            <person name="Lau A.F."/>
            <person name="Khil P."/>
            <person name="Odom R.T."/>
            <person name="Deming C."/>
            <person name="Park M."/>
            <person name="Thomas P.J."/>
            <person name="Henderson D.K."/>
            <person name="Palmore T.N."/>
            <person name="Segre J.A."/>
            <person name="Frank K.M."/>
        </authorList>
    </citation>
    <scope>NUCLEOTIDE SEQUENCE [LARGE SCALE GENOMIC DNA]</scope>
    <source>
        <strain evidence="1 5">ECONIH4</strain>
        <plasmid evidence="1">pECO-816c</plasmid>
        <plasmid evidence="5">peco-816c</plasmid>
    </source>
</reference>
<evidence type="ECO:0000313" key="2">
    <source>
        <dbReference type="EMBL" id="AYM25156.1"/>
    </source>
</evidence>
<name>A0A228ZB82_ECOLX</name>
<reference evidence="4" key="3">
    <citation type="submission" date="2018-02" db="EMBL/GenBank/DDBJ databases">
        <authorList>
            <person name="Cohen D.B."/>
            <person name="Kent A.D."/>
        </authorList>
    </citation>
    <scope>NUCLEOTIDE SEQUENCE</scope>
    <source>
        <strain evidence="4">13942-1</strain>
    </source>
</reference>
<dbReference type="Proteomes" id="UP000281340">
    <property type="component" value="Unassembled WGS sequence"/>
</dbReference>
<dbReference type="Gene3D" id="6.10.290.20">
    <property type="match status" value="1"/>
</dbReference>
<dbReference type="InterPro" id="IPR019720">
    <property type="entry name" value="Plasmid_stability_protein_StbB"/>
</dbReference>
<dbReference type="Proteomes" id="UP000239554">
    <property type="component" value="Plasmid pECO-816c"/>
</dbReference>
<geneLocation type="plasmid" evidence="1">
    <name>pECO-816c</name>
</geneLocation>
<gene>
    <name evidence="4" type="primary">stbB</name>
    <name evidence="1" type="ORF">C3F40_28650</name>
    <name evidence="2" type="ORF">D9C02_25255</name>
    <name evidence="3" type="ORF">EAI46_00035</name>
    <name evidence="4" type="ORF">RCS74_PI0021</name>
</gene>
<reference evidence="2 6" key="5">
    <citation type="submission" date="2018-10" db="EMBL/GenBank/DDBJ databases">
        <title>First identification of the mcr gene in New Zealand.</title>
        <authorList>
            <person name="Creighton J."/>
            <person name="Anderson T."/>
            <person name="Howard J."/>
            <person name="Heffernan H."/>
            <person name="Freeman J."/>
        </authorList>
    </citation>
    <scope>NUCLEOTIDE SEQUENCE [LARGE SCALE GENOMIC DNA]</scope>
    <source>
        <strain evidence="2 6">CHL5009T</strain>
        <plasmid evidence="6">pchl5009t-94k</plasmid>
        <plasmid evidence="2">pCHL5009T-94k</plasmid>
    </source>
</reference>
<keyword evidence="1" id="KW-0614">Plasmid</keyword>
<dbReference type="EMBL" id="CP026403">
    <property type="protein sequence ID" value="AUY05586.1"/>
    <property type="molecule type" value="Genomic_DNA"/>
</dbReference>
<sequence>MKLSRLSKRSNIVDDERKRKKFTLYLHPEKAADFQTLEAIESVPRSERGELFRNAFISGMALHQLDPRLPVLLTAILSEEFSADQVVTLLSQTTGWKPSQADIRAVLTELGALQSAEKMPPSATDSVQEAMNDVRLKMQKLF</sequence>
<dbReference type="AlphaFoldDB" id="A0A228ZB82"/>
<reference evidence="8" key="2">
    <citation type="submission" date="2018-02" db="EMBL/GenBank/DDBJ databases">
        <authorList>
            <person name="Cea G.-C."/>
            <person name="William W."/>
        </authorList>
    </citation>
    <scope>NUCLEOTIDE SEQUENCE [LARGE SCALE GENOMIC DNA]</scope>
    <source>
        <strain evidence="8">13942-1</strain>
        <plasmid evidence="8">rcs74_pi</plasmid>
    </source>
</reference>
<evidence type="ECO:0000313" key="4">
    <source>
        <dbReference type="EMBL" id="SPE02414.1"/>
    </source>
</evidence>
<dbReference type="Proteomes" id="UP000270045">
    <property type="component" value="Plasmid pCHL5009T-94k"/>
</dbReference>
<dbReference type="EMBL" id="CP032938">
    <property type="protein sequence ID" value="AYM25156.1"/>
    <property type="molecule type" value="Genomic_DNA"/>
</dbReference>
<evidence type="ECO:0000313" key="3">
    <source>
        <dbReference type="EMBL" id="RLY60966.1"/>
    </source>
</evidence>
<evidence type="ECO:0000313" key="8">
    <source>
        <dbReference type="Proteomes" id="UP000307735"/>
    </source>
</evidence>
<dbReference type="Proteomes" id="UP000307735">
    <property type="component" value="Plasmid RCS74_pI"/>
</dbReference>
<dbReference type="Pfam" id="PF10784">
    <property type="entry name" value="Plasmid_stab_B"/>
    <property type="match status" value="1"/>
</dbReference>
<evidence type="ECO:0000313" key="5">
    <source>
        <dbReference type="Proteomes" id="UP000239554"/>
    </source>
</evidence>